<dbReference type="PROSITE" id="PS50005">
    <property type="entry name" value="TPR"/>
    <property type="match status" value="1"/>
</dbReference>
<evidence type="ECO:0000256" key="8">
    <source>
        <dbReference type="SAM" id="MobiDB-lite"/>
    </source>
</evidence>
<keyword evidence="4 6" id="KW-0802">TPR repeat</keyword>
<dbReference type="GO" id="GO:0042393">
    <property type="term" value="F:histone binding"/>
    <property type="evidence" value="ECO:0007669"/>
    <property type="project" value="TreeGrafter"/>
</dbReference>
<comment type="similarity">
    <text evidence="2">Belongs to the NASP family.</text>
</comment>
<keyword evidence="5" id="KW-0539">Nucleus</keyword>
<feature type="domain" description="Tetratricopeptide SHNi-TPR" evidence="9">
    <location>
        <begin position="448"/>
        <end position="484"/>
    </location>
</feature>
<reference evidence="10" key="1">
    <citation type="submission" date="2021-04" db="EMBL/GenBank/DDBJ databases">
        <authorList>
            <consortium name="Molecular Ecology Group"/>
        </authorList>
    </citation>
    <scope>NUCLEOTIDE SEQUENCE</scope>
</reference>
<keyword evidence="7" id="KW-0175">Coiled coil</keyword>
<dbReference type="SUPFAM" id="SSF48452">
    <property type="entry name" value="TPR-like"/>
    <property type="match status" value="1"/>
</dbReference>
<evidence type="ECO:0000256" key="2">
    <source>
        <dbReference type="ARBA" id="ARBA00008402"/>
    </source>
</evidence>
<protein>
    <recommendedName>
        <fullName evidence="9">Tetratricopeptide SHNi-TPR domain-containing protein</fullName>
    </recommendedName>
</protein>
<feature type="region of interest" description="Disordered" evidence="8">
    <location>
        <begin position="77"/>
        <end position="100"/>
    </location>
</feature>
<feature type="non-terminal residue" evidence="10">
    <location>
        <position position="1"/>
    </location>
</feature>
<feature type="non-terminal residue" evidence="10">
    <location>
        <position position="598"/>
    </location>
</feature>
<evidence type="ECO:0000256" key="7">
    <source>
        <dbReference type="SAM" id="Coils"/>
    </source>
</evidence>
<feature type="coiled-coil region" evidence="7">
    <location>
        <begin position="517"/>
        <end position="590"/>
    </location>
</feature>
<feature type="compositionally biased region" description="Acidic residues" evidence="8">
    <location>
        <begin position="77"/>
        <end position="86"/>
    </location>
</feature>
<proteinExistence type="inferred from homology"/>
<evidence type="ECO:0000256" key="1">
    <source>
        <dbReference type="ARBA" id="ARBA00004123"/>
    </source>
</evidence>
<organism evidence="10 11">
    <name type="scientific">Candidula unifasciata</name>
    <dbReference type="NCBI Taxonomy" id="100452"/>
    <lineage>
        <taxon>Eukaryota</taxon>
        <taxon>Metazoa</taxon>
        <taxon>Spiralia</taxon>
        <taxon>Lophotrochozoa</taxon>
        <taxon>Mollusca</taxon>
        <taxon>Gastropoda</taxon>
        <taxon>Heterobranchia</taxon>
        <taxon>Euthyneura</taxon>
        <taxon>Panpulmonata</taxon>
        <taxon>Eupulmonata</taxon>
        <taxon>Stylommatophora</taxon>
        <taxon>Helicina</taxon>
        <taxon>Helicoidea</taxon>
        <taxon>Geomitridae</taxon>
        <taxon>Candidula</taxon>
    </lineage>
</organism>
<keyword evidence="3" id="KW-0677">Repeat</keyword>
<evidence type="ECO:0000256" key="6">
    <source>
        <dbReference type="PROSITE-ProRule" id="PRU00339"/>
    </source>
</evidence>
<evidence type="ECO:0000259" key="9">
    <source>
        <dbReference type="Pfam" id="PF10516"/>
    </source>
</evidence>
<feature type="compositionally biased region" description="Basic and acidic residues" evidence="8">
    <location>
        <begin position="226"/>
        <end position="235"/>
    </location>
</feature>
<feature type="compositionally biased region" description="Polar residues" evidence="8">
    <location>
        <begin position="125"/>
        <end position="140"/>
    </location>
</feature>
<dbReference type="InterPro" id="IPR011990">
    <property type="entry name" value="TPR-like_helical_dom_sf"/>
</dbReference>
<feature type="compositionally biased region" description="Acidic residues" evidence="8">
    <location>
        <begin position="364"/>
        <end position="392"/>
    </location>
</feature>
<dbReference type="GO" id="GO:0005654">
    <property type="term" value="C:nucleoplasm"/>
    <property type="evidence" value="ECO:0007669"/>
    <property type="project" value="TreeGrafter"/>
</dbReference>
<evidence type="ECO:0000256" key="3">
    <source>
        <dbReference type="ARBA" id="ARBA00022737"/>
    </source>
</evidence>
<evidence type="ECO:0000256" key="5">
    <source>
        <dbReference type="ARBA" id="ARBA00023242"/>
    </source>
</evidence>
<dbReference type="OrthoDB" id="5587616at2759"/>
<name>A0A8S3ZVK3_9EUPU</name>
<dbReference type="PANTHER" id="PTHR15081">
    <property type="entry name" value="NUCLEAR AUTOANTIGENIC SPERM PROTEIN NASP -RELATED"/>
    <property type="match status" value="1"/>
</dbReference>
<feature type="compositionally biased region" description="Polar residues" evidence="8">
    <location>
        <begin position="236"/>
        <end position="249"/>
    </location>
</feature>
<evidence type="ECO:0000313" key="11">
    <source>
        <dbReference type="Proteomes" id="UP000678393"/>
    </source>
</evidence>
<dbReference type="AlphaFoldDB" id="A0A8S3ZVK3"/>
<evidence type="ECO:0000256" key="4">
    <source>
        <dbReference type="ARBA" id="ARBA00022803"/>
    </source>
</evidence>
<evidence type="ECO:0000313" key="10">
    <source>
        <dbReference type="EMBL" id="CAG5133509.1"/>
    </source>
</evidence>
<dbReference type="GO" id="GO:0006335">
    <property type="term" value="P:DNA replication-dependent chromatin assembly"/>
    <property type="evidence" value="ECO:0007669"/>
    <property type="project" value="TreeGrafter"/>
</dbReference>
<comment type="subcellular location">
    <subcellularLocation>
        <location evidence="1">Nucleus</location>
    </subcellularLocation>
</comment>
<dbReference type="PANTHER" id="PTHR15081:SF1">
    <property type="entry name" value="NUCLEAR AUTOANTIGENIC SPERM PROTEIN"/>
    <property type="match status" value="1"/>
</dbReference>
<feature type="repeat" description="TPR" evidence="6">
    <location>
        <begin position="490"/>
        <end position="523"/>
    </location>
</feature>
<gene>
    <name evidence="10" type="ORF">CUNI_LOCUS19067</name>
</gene>
<accession>A0A8S3ZVK3</accession>
<feature type="region of interest" description="Disordered" evidence="8">
    <location>
        <begin position="112"/>
        <end position="320"/>
    </location>
</feature>
<feature type="region of interest" description="Disordered" evidence="8">
    <location>
        <begin position="364"/>
        <end position="400"/>
    </location>
</feature>
<dbReference type="Proteomes" id="UP000678393">
    <property type="component" value="Unassembled WGS sequence"/>
</dbReference>
<sequence length="598" mass="65093">MKSASDLLSQGKRSMVCGEIPQAVDLYQEAVQLLVKSCGELSRDCADAYFSCGSALLELGRMETQVLGVALEGVDVEEEKDVESSEQFEKPPEDDGEERHKLREDVYEAMAEGEREEELHKSVKNKSGASSVTNCETSTEIAGMGPDQAQIVPTKKQLTQTAQAGNDGAPMDETTVEHLVTASSEETVAKEGSASAVDRKLESQADVTEQLGSTTAESIDQQPDCKQPEELDKSGHQNTATTADSQVTPALTAAGQEEEQMDTRPTTISEQSTVTGDSAGEKVSQENKPVLGDSISPTESDASKQAGPGDRPVGDLEQETCAEKIVTEAVKEACQKLADEEAHSGAALAVDDDTDKADADVEMADEDDDDAVNGADDDDGEDVNAETDNEENREEKADVSIQRLSQCHDVISKNNLDVPNFQLAWEYLELAKVIFLKSESVEDQLKAADCHIKLGELSMETEQYSTAAGDLEAALKIQQKHLPANDRLIAETHYQLGLAYGFGGEYEQSIQQYTTAISILQSKIESLSQLVKEKEVNGEDKENAEVGELKKYQDEIRELQDLIPEINNKVEDMRLEAREVQQVKQMAQEAMGFPLVTQ</sequence>
<keyword evidence="11" id="KW-1185">Reference proteome</keyword>
<dbReference type="InterPro" id="IPR051730">
    <property type="entry name" value="NASP-like"/>
</dbReference>
<feature type="compositionally biased region" description="Polar residues" evidence="8">
    <location>
        <begin position="205"/>
        <end position="221"/>
    </location>
</feature>
<dbReference type="SMART" id="SM00028">
    <property type="entry name" value="TPR"/>
    <property type="match status" value="3"/>
</dbReference>
<feature type="compositionally biased region" description="Basic and acidic residues" evidence="8">
    <location>
        <begin position="87"/>
        <end position="100"/>
    </location>
</feature>
<dbReference type="Pfam" id="PF10516">
    <property type="entry name" value="SHNi-TPR"/>
    <property type="match status" value="1"/>
</dbReference>
<dbReference type="EMBL" id="CAJHNH020006257">
    <property type="protein sequence ID" value="CAG5133509.1"/>
    <property type="molecule type" value="Genomic_DNA"/>
</dbReference>
<dbReference type="InterPro" id="IPR019544">
    <property type="entry name" value="Tetratricopeptide_SHNi-TPR_dom"/>
</dbReference>
<comment type="caution">
    <text evidence="10">The sequence shown here is derived from an EMBL/GenBank/DDBJ whole genome shotgun (WGS) entry which is preliminary data.</text>
</comment>
<dbReference type="Gene3D" id="1.25.40.10">
    <property type="entry name" value="Tetratricopeptide repeat domain"/>
    <property type="match status" value="1"/>
</dbReference>
<feature type="compositionally biased region" description="Polar residues" evidence="8">
    <location>
        <begin position="263"/>
        <end position="276"/>
    </location>
</feature>
<dbReference type="InterPro" id="IPR019734">
    <property type="entry name" value="TPR_rpt"/>
</dbReference>
<dbReference type="GO" id="GO:0034080">
    <property type="term" value="P:CENP-A containing chromatin assembly"/>
    <property type="evidence" value="ECO:0007669"/>
    <property type="project" value="TreeGrafter"/>
</dbReference>